<gene>
    <name evidence="1" type="ordered locus">OCU_51440</name>
</gene>
<dbReference type="Proteomes" id="UP000008004">
    <property type="component" value="Chromosome"/>
</dbReference>
<organism evidence="1 2">
    <name type="scientific">Mycobacterium intracellulare (strain ATCC 13950 / DSM 43223 / JCM 6384 / NCTC 13025 / 3600)</name>
    <dbReference type="NCBI Taxonomy" id="487521"/>
    <lineage>
        <taxon>Bacteria</taxon>
        <taxon>Bacillati</taxon>
        <taxon>Actinomycetota</taxon>
        <taxon>Actinomycetes</taxon>
        <taxon>Mycobacteriales</taxon>
        <taxon>Mycobacteriaceae</taxon>
        <taxon>Mycobacterium</taxon>
        <taxon>Mycobacterium avium complex (MAC)</taxon>
    </lineage>
</organism>
<name>H8ILP7_MYCIA</name>
<dbReference type="AlphaFoldDB" id="H8ILP7"/>
<dbReference type="HOGENOM" id="CLU_218001_0_0_11"/>
<evidence type="ECO:0000313" key="1">
    <source>
        <dbReference type="EMBL" id="AFC46363.1"/>
    </source>
</evidence>
<accession>H8ILP7</accession>
<dbReference type="EMBL" id="CP003322">
    <property type="protein sequence ID" value="AFC46363.1"/>
    <property type="molecule type" value="Genomic_DNA"/>
</dbReference>
<reference evidence="1 2" key="1">
    <citation type="journal article" date="2012" name="J. Bacteriol.">
        <title>Complete genome sequence of Mycobacterium intracellulare strain ATCC 13950T.</title>
        <authorList>
            <person name="Kim B.J."/>
            <person name="Choi B.S."/>
            <person name="Lim J.S."/>
            <person name="Choi I.Y."/>
            <person name="Lee J.H."/>
            <person name="Chun J."/>
            <person name="Kook Y.H."/>
            <person name="Kim B.J."/>
        </authorList>
    </citation>
    <scope>NUCLEOTIDE SEQUENCE [LARGE SCALE GENOMIC DNA]</scope>
    <source>
        <strain evidence="2">ATCC 13950 / DSM 43223 / JCM 6384 / NCTC 13025 / 3600</strain>
    </source>
</reference>
<evidence type="ECO:0000313" key="2">
    <source>
        <dbReference type="Proteomes" id="UP000008004"/>
    </source>
</evidence>
<dbReference type="KEGG" id="mia:OCU_51440"/>
<sequence length="44" mass="4788">MASLTAANQLPRINPYSFSASTAYWLQVGTKRQVAGRSGDTICR</sequence>
<proteinExistence type="predicted"/>
<protein>
    <submittedName>
        <fullName evidence="1">Uncharacterized protein</fullName>
    </submittedName>
</protein>